<feature type="signal peptide" evidence="1">
    <location>
        <begin position="1"/>
        <end position="26"/>
    </location>
</feature>
<feature type="chain" id="PRO_5012773745" evidence="1">
    <location>
        <begin position="27"/>
        <end position="203"/>
    </location>
</feature>
<dbReference type="STRING" id="1867956.BJF95_23095"/>
<dbReference type="InterPro" id="IPR010319">
    <property type="entry name" value="Transglutaminase-like_Cys_pept"/>
</dbReference>
<accession>A0A1Q8ZPN3</accession>
<keyword evidence="3" id="KW-1185">Reference proteome</keyword>
<dbReference type="PANTHER" id="PTHR39327">
    <property type="match status" value="1"/>
</dbReference>
<evidence type="ECO:0000313" key="3">
    <source>
        <dbReference type="Proteomes" id="UP000186894"/>
    </source>
</evidence>
<dbReference type="EMBL" id="MKIM01000028">
    <property type="protein sequence ID" value="OLP43726.1"/>
    <property type="molecule type" value="Genomic_DNA"/>
</dbReference>
<dbReference type="PANTHER" id="PTHR39327:SF1">
    <property type="entry name" value="BLR5470 PROTEIN"/>
    <property type="match status" value="1"/>
</dbReference>
<reference evidence="2 3" key="1">
    <citation type="submission" date="2016-09" db="EMBL/GenBank/DDBJ databases">
        <title>Rhizobium oryziradicis sp. nov., isolated from the root of rice.</title>
        <authorList>
            <person name="Zhao J."/>
            <person name="Zhang X."/>
        </authorList>
    </citation>
    <scope>NUCLEOTIDE SEQUENCE [LARGE SCALE GENOMIC DNA]</scope>
    <source>
        <strain evidence="2 3">N19</strain>
    </source>
</reference>
<keyword evidence="1" id="KW-0732">Signal</keyword>
<protein>
    <submittedName>
        <fullName evidence="2">Transglutaminase</fullName>
    </submittedName>
</protein>
<dbReference type="Pfam" id="PF06035">
    <property type="entry name" value="Peptidase_C93"/>
    <property type="match status" value="1"/>
</dbReference>
<evidence type="ECO:0000256" key="1">
    <source>
        <dbReference type="SAM" id="SignalP"/>
    </source>
</evidence>
<comment type="caution">
    <text evidence="2">The sequence shown here is derived from an EMBL/GenBank/DDBJ whole genome shotgun (WGS) entry which is preliminary data.</text>
</comment>
<organism evidence="2 3">
    <name type="scientific">Rhizobium oryziradicis</name>
    <dbReference type="NCBI Taxonomy" id="1867956"/>
    <lineage>
        <taxon>Bacteria</taxon>
        <taxon>Pseudomonadati</taxon>
        <taxon>Pseudomonadota</taxon>
        <taxon>Alphaproteobacteria</taxon>
        <taxon>Hyphomicrobiales</taxon>
        <taxon>Rhizobiaceae</taxon>
        <taxon>Rhizobium/Agrobacterium group</taxon>
        <taxon>Rhizobium</taxon>
    </lineage>
</organism>
<evidence type="ECO:0000313" key="2">
    <source>
        <dbReference type="EMBL" id="OLP43726.1"/>
    </source>
</evidence>
<proteinExistence type="predicted"/>
<gene>
    <name evidence="2" type="ORF">BJF95_23095</name>
</gene>
<dbReference type="RefSeq" id="WP_075641045.1">
    <property type="nucleotide sequence ID" value="NZ_MKIM01000028.1"/>
</dbReference>
<name>A0A1Q8ZPN3_9HYPH</name>
<dbReference type="Gene3D" id="3.10.620.30">
    <property type="match status" value="1"/>
</dbReference>
<dbReference type="AlphaFoldDB" id="A0A1Q8ZPN3"/>
<sequence length="203" mass="22403">MTKKNTISFAIITAIATLVSVGSANAGQAAMTIAGKTSQPIGHYEFCKTHAAECKPLGKDFGPAKLTPELWKTILDVNYTVNTTIRPETDLEQYGVEEFWAYPVTAGDCEDYALLKRRELMEKGVSASDLLITVVLQPNGEGHAVLTVRTDRGDFILDNMRNKVMLWSDTEYTYLKRQAGDNPGQWIKIIDSRNSAVAALQTK</sequence>
<dbReference type="Proteomes" id="UP000186894">
    <property type="component" value="Unassembled WGS sequence"/>
</dbReference>